<reference evidence="2" key="1">
    <citation type="journal article" date="2020" name="Stud. Mycol.">
        <title>101 Dothideomycetes genomes: a test case for predicting lifestyles and emergence of pathogens.</title>
        <authorList>
            <person name="Haridas S."/>
            <person name="Albert R."/>
            <person name="Binder M."/>
            <person name="Bloem J."/>
            <person name="Labutti K."/>
            <person name="Salamov A."/>
            <person name="Andreopoulos B."/>
            <person name="Baker S."/>
            <person name="Barry K."/>
            <person name="Bills G."/>
            <person name="Bluhm B."/>
            <person name="Cannon C."/>
            <person name="Castanera R."/>
            <person name="Culley D."/>
            <person name="Daum C."/>
            <person name="Ezra D."/>
            <person name="Gonzalez J."/>
            <person name="Henrissat B."/>
            <person name="Kuo A."/>
            <person name="Liang C."/>
            <person name="Lipzen A."/>
            <person name="Lutzoni F."/>
            <person name="Magnuson J."/>
            <person name="Mondo S."/>
            <person name="Nolan M."/>
            <person name="Ohm R."/>
            <person name="Pangilinan J."/>
            <person name="Park H.-J."/>
            <person name="Ramirez L."/>
            <person name="Alfaro M."/>
            <person name="Sun H."/>
            <person name="Tritt A."/>
            <person name="Yoshinaga Y."/>
            <person name="Zwiers L.-H."/>
            <person name="Turgeon B."/>
            <person name="Goodwin S."/>
            <person name="Spatafora J."/>
            <person name="Crous P."/>
            <person name="Grigoriev I."/>
        </authorList>
    </citation>
    <scope>NUCLEOTIDE SEQUENCE</scope>
    <source>
        <strain evidence="2">CBS 113818</strain>
    </source>
</reference>
<dbReference type="EMBL" id="MU006246">
    <property type="protein sequence ID" value="KAF2819162.1"/>
    <property type="molecule type" value="Genomic_DNA"/>
</dbReference>
<name>A0A6A6ZDH0_9PLEO</name>
<feature type="region of interest" description="Disordered" evidence="1">
    <location>
        <begin position="437"/>
        <end position="456"/>
    </location>
</feature>
<proteinExistence type="predicted"/>
<feature type="compositionally biased region" description="Basic residues" evidence="1">
    <location>
        <begin position="160"/>
        <end position="174"/>
    </location>
</feature>
<feature type="compositionally biased region" description="Basic and acidic residues" evidence="1">
    <location>
        <begin position="203"/>
        <end position="216"/>
    </location>
</feature>
<accession>A0A6A6ZDH0</accession>
<evidence type="ECO:0000256" key="1">
    <source>
        <dbReference type="SAM" id="MobiDB-lite"/>
    </source>
</evidence>
<evidence type="ECO:0000313" key="2">
    <source>
        <dbReference type="EMBL" id="KAF2819162.1"/>
    </source>
</evidence>
<organism evidence="2 3">
    <name type="scientific">Ophiobolus disseminans</name>
    <dbReference type="NCBI Taxonomy" id="1469910"/>
    <lineage>
        <taxon>Eukaryota</taxon>
        <taxon>Fungi</taxon>
        <taxon>Dikarya</taxon>
        <taxon>Ascomycota</taxon>
        <taxon>Pezizomycotina</taxon>
        <taxon>Dothideomycetes</taxon>
        <taxon>Pleosporomycetidae</taxon>
        <taxon>Pleosporales</taxon>
        <taxon>Pleosporineae</taxon>
        <taxon>Phaeosphaeriaceae</taxon>
        <taxon>Ophiobolus</taxon>
    </lineage>
</organism>
<evidence type="ECO:0000313" key="3">
    <source>
        <dbReference type="Proteomes" id="UP000799424"/>
    </source>
</evidence>
<keyword evidence="3" id="KW-1185">Reference proteome</keyword>
<feature type="compositionally biased region" description="Pro residues" evidence="1">
    <location>
        <begin position="231"/>
        <end position="244"/>
    </location>
</feature>
<feature type="region of interest" description="Disordered" evidence="1">
    <location>
        <begin position="160"/>
        <end position="367"/>
    </location>
</feature>
<sequence>MYAAPIDRKRLTDALKELQEAFGLSDDHFIRTENVGIRKAHPFKLYIGESSHEPFYVYLFETGRSQQMKIEIDSVDEGGDFFTPVNPQYFGTVQNLAYPFNEWLGAGRFLAAVKFYFLLGLKIGLYAKDPGFTVTKSWCRDLQGACDDLIAAYEEIARGKHGKGNSKSHKRRVPSTKSLSSPLTSDMPPKPRQPNMEAKKKKGAMEHRDDADDQQRQDLSPPHHGPQHLGYPPPFYDQPPPPSYFPTHPQFAPHPLGYYPPPQGYTNTFPQDHQYPQDYYNPPPFAVSSQYGSPAPSARDNEPRPPPLEGNRPPPSRKKSKKSMQKLTTPSTEMAAPTRARMKSDTSNSQPTSKPKAKIRHTSLDLEGELDDAARILERAGTERRPSTSATQQHKVASDLSSLEEEYRNLYQQREDVQTRMNAIRDRLTAEEYRDLVKKAEKPELTKFQGEDEGDD</sequence>
<feature type="region of interest" description="Disordered" evidence="1">
    <location>
        <begin position="381"/>
        <end position="402"/>
    </location>
</feature>
<feature type="compositionally biased region" description="Pro residues" evidence="1">
    <location>
        <begin position="304"/>
        <end position="314"/>
    </location>
</feature>
<feature type="compositionally biased region" description="Basic residues" evidence="1">
    <location>
        <begin position="315"/>
        <end position="324"/>
    </location>
</feature>
<dbReference type="Proteomes" id="UP000799424">
    <property type="component" value="Unassembled WGS sequence"/>
</dbReference>
<dbReference type="AlphaFoldDB" id="A0A6A6ZDH0"/>
<feature type="compositionally biased region" description="Polar residues" evidence="1">
    <location>
        <begin position="387"/>
        <end position="401"/>
    </location>
</feature>
<dbReference type="OrthoDB" id="3800953at2759"/>
<protein>
    <submittedName>
        <fullName evidence="2">Uncharacterized protein</fullName>
    </submittedName>
</protein>
<feature type="compositionally biased region" description="Low complexity" evidence="1">
    <location>
        <begin position="175"/>
        <end position="185"/>
    </location>
</feature>
<gene>
    <name evidence="2" type="ORF">CC86DRAFT_472310</name>
</gene>